<name>A0A443ZQ97_9PSED</name>
<proteinExistence type="predicted"/>
<evidence type="ECO:0000313" key="1">
    <source>
        <dbReference type="EMBL" id="RWU21268.1"/>
    </source>
</evidence>
<comment type="caution">
    <text evidence="1">The sequence shown here is derived from an EMBL/GenBank/DDBJ whole genome shotgun (WGS) entry which is preliminary data.</text>
</comment>
<evidence type="ECO:0000313" key="2">
    <source>
        <dbReference type="Proteomes" id="UP000288983"/>
    </source>
</evidence>
<sequence>MTLFYLQDSRTDVGDGLMFWALGGGYTTSLDKAELFTQEQACSHRDTDIPWPKDYVDARAHLGVDHQYISLDEARDQLSPECTVVLQIPGHWNGNDIALAKWPIGHTFRFEKAHHLTFEAAEAIGNTPEEAVIWPLSYLEAKARRLVHKRDVNIKEALRGTGIAMAAPWEQRKPWQRPLNCHGCGRFISWDGRFLNDCPNCGANNCS</sequence>
<dbReference type="EMBL" id="QJRG01000047">
    <property type="protein sequence ID" value="RWU21268.1"/>
    <property type="molecule type" value="Genomic_DNA"/>
</dbReference>
<organism evidence="1 2">
    <name type="scientific">Pseudomonas alkylphenolica</name>
    <dbReference type="NCBI Taxonomy" id="237609"/>
    <lineage>
        <taxon>Bacteria</taxon>
        <taxon>Pseudomonadati</taxon>
        <taxon>Pseudomonadota</taxon>
        <taxon>Gammaproteobacteria</taxon>
        <taxon>Pseudomonadales</taxon>
        <taxon>Pseudomonadaceae</taxon>
        <taxon>Pseudomonas</taxon>
    </lineage>
</organism>
<gene>
    <name evidence="1" type="ORF">DM813_18950</name>
</gene>
<reference evidence="1 2" key="1">
    <citation type="submission" date="2018-06" db="EMBL/GenBank/DDBJ databases">
        <title>Bacteria isolated from soil of Wuhan.</title>
        <authorList>
            <person name="Wei X."/>
            <person name="Chunhua H."/>
        </authorList>
    </citation>
    <scope>NUCLEOTIDE SEQUENCE [LARGE SCALE GENOMIC DNA]</scope>
    <source>
        <strain evidence="2">xwS2</strain>
    </source>
</reference>
<dbReference type="OrthoDB" id="9020461at2"/>
<protein>
    <submittedName>
        <fullName evidence="1">Uncharacterized protein</fullName>
    </submittedName>
</protein>
<accession>A0A443ZQ97</accession>
<dbReference type="Proteomes" id="UP000288983">
    <property type="component" value="Unassembled WGS sequence"/>
</dbReference>
<dbReference type="AlphaFoldDB" id="A0A443ZQ97"/>
<dbReference type="RefSeq" id="WP_128324872.1">
    <property type="nucleotide sequence ID" value="NZ_QJRG01000047.1"/>
</dbReference>